<dbReference type="Proteomes" id="UP000196368">
    <property type="component" value="Unassembled WGS sequence"/>
</dbReference>
<dbReference type="GO" id="GO:0006450">
    <property type="term" value="P:regulation of translational fidelity"/>
    <property type="evidence" value="ECO:0007669"/>
    <property type="project" value="InterPro"/>
</dbReference>
<protein>
    <recommendedName>
        <fullName evidence="1">Glutamyl-tRNA(Gln) amidotransferase subunit C</fullName>
    </recommendedName>
</protein>
<dbReference type="Gene3D" id="1.10.20.60">
    <property type="entry name" value="Glu-tRNAGln amidotransferase C subunit, N-terminal domain"/>
    <property type="match status" value="1"/>
</dbReference>
<dbReference type="AlphaFoldDB" id="A0A1Y4DB59"/>
<reference evidence="3" key="1">
    <citation type="submission" date="2017-04" db="EMBL/GenBank/DDBJ databases">
        <title>Function of individual gut microbiota members based on whole genome sequencing of pure cultures obtained from chicken caecum.</title>
        <authorList>
            <person name="Medvecky M."/>
            <person name="Cejkova D."/>
            <person name="Polansky O."/>
            <person name="Karasova D."/>
            <person name="Kubasova T."/>
            <person name="Cizek A."/>
            <person name="Rychlik I."/>
        </authorList>
    </citation>
    <scope>NUCLEOTIDE SEQUENCE [LARGE SCALE GENOMIC DNA]</scope>
    <source>
        <strain evidence="3">An273</strain>
    </source>
</reference>
<keyword evidence="3" id="KW-1185">Reference proteome</keyword>
<dbReference type="Pfam" id="PF02686">
    <property type="entry name" value="GatC"/>
    <property type="match status" value="1"/>
</dbReference>
<dbReference type="InterPro" id="IPR036113">
    <property type="entry name" value="Asp/Glu-ADT_sf_sub_c"/>
</dbReference>
<dbReference type="OrthoDB" id="9813938at2"/>
<sequence>MEITKKDVELAAKLAKMRVSEQEVSIYQAQLEALFKWVAELAAVNTDAVKLTNVNHCAHLRPDVASSHPALAEELRRAFDEEQDQCAKVKKVL</sequence>
<gene>
    <name evidence="2" type="ORF">B5F75_06625</name>
</gene>
<dbReference type="SUPFAM" id="SSF141000">
    <property type="entry name" value="Glu-tRNAGln amidotransferase C subunit"/>
    <property type="match status" value="1"/>
</dbReference>
<evidence type="ECO:0000313" key="2">
    <source>
        <dbReference type="EMBL" id="OUO56286.1"/>
    </source>
</evidence>
<dbReference type="EMBL" id="NFJD01000004">
    <property type="protein sequence ID" value="OUO56286.1"/>
    <property type="molecule type" value="Genomic_DNA"/>
</dbReference>
<name>A0A1Y4DB59_9BACT</name>
<dbReference type="InterPro" id="IPR003837">
    <property type="entry name" value="GatC"/>
</dbReference>
<organism evidence="2 3">
    <name type="scientific">Candidatus Avelusimicrobium gallicola</name>
    <dbReference type="NCBI Taxonomy" id="2562704"/>
    <lineage>
        <taxon>Bacteria</taxon>
        <taxon>Pseudomonadati</taxon>
        <taxon>Elusimicrobiota</taxon>
        <taxon>Elusimicrobia</taxon>
        <taxon>Elusimicrobiales</taxon>
        <taxon>Elusimicrobiaceae</taxon>
        <taxon>Candidatus Avelusimicrobium</taxon>
    </lineage>
</organism>
<dbReference type="RefSeq" id="WP_087289211.1">
    <property type="nucleotide sequence ID" value="NZ_NFJD01000004.1"/>
</dbReference>
<evidence type="ECO:0000256" key="1">
    <source>
        <dbReference type="ARBA" id="ARBA00014426"/>
    </source>
</evidence>
<proteinExistence type="predicted"/>
<evidence type="ECO:0000313" key="3">
    <source>
        <dbReference type="Proteomes" id="UP000196368"/>
    </source>
</evidence>
<accession>A0A1Y4DB59</accession>
<comment type="caution">
    <text evidence="2">The sequence shown here is derived from an EMBL/GenBank/DDBJ whole genome shotgun (WGS) entry which is preliminary data.</text>
</comment>